<evidence type="ECO:0000256" key="1">
    <source>
        <dbReference type="SAM" id="MobiDB-lite"/>
    </source>
</evidence>
<feature type="compositionally biased region" description="Acidic residues" evidence="1">
    <location>
        <begin position="454"/>
        <end position="466"/>
    </location>
</feature>
<organism evidence="2 3">
    <name type="scientific">Gymnopus androsaceus JB14</name>
    <dbReference type="NCBI Taxonomy" id="1447944"/>
    <lineage>
        <taxon>Eukaryota</taxon>
        <taxon>Fungi</taxon>
        <taxon>Dikarya</taxon>
        <taxon>Basidiomycota</taxon>
        <taxon>Agaricomycotina</taxon>
        <taxon>Agaricomycetes</taxon>
        <taxon>Agaricomycetidae</taxon>
        <taxon>Agaricales</taxon>
        <taxon>Marasmiineae</taxon>
        <taxon>Omphalotaceae</taxon>
        <taxon>Gymnopus</taxon>
    </lineage>
</organism>
<dbReference type="OrthoDB" id="3269001at2759"/>
<name>A0A6A4H497_9AGAR</name>
<feature type="region of interest" description="Disordered" evidence="1">
    <location>
        <begin position="420"/>
        <end position="475"/>
    </location>
</feature>
<dbReference type="PANTHER" id="PTHR46579:SF1">
    <property type="entry name" value="F5_8 TYPE C DOMAIN-CONTAINING PROTEIN"/>
    <property type="match status" value="1"/>
</dbReference>
<evidence type="ECO:0000313" key="3">
    <source>
        <dbReference type="Proteomes" id="UP000799118"/>
    </source>
</evidence>
<proteinExistence type="predicted"/>
<sequence>MCMILVAWLVLCKGISKRTADTTLRALRLILFTTLQLIYLTLKGLGAQINPPSPMVNIPLDIRTVYSKLNLNPNLIRTICCPKCFKEFPADTSLRVCDYRRSPRAKICKTPLFRLTNRGTRSKRVPRCLYTTQSFESWLESLLSRPPIEECLHRTFIKSNLHNWRPGGRMHDVYDSPAWQQYMRPFLRTPYHLAFAVYIDWFNPLGNKAAGKTVSCGAIALYCLNLPLEIRFLPENVFILGMMPIDGPTAWTISHVLEPLHNRLADFDLPGKPLTTSTHPNGVLVAARVYLTIADLLASKKLIGLGSPSAKFLCTYCLIEKDDLENLDYQSFQLRNGPAVRAQAEAYNNAVLVKDKKELFATNSVRWTPLYNFQYYDPVATTILGFMHNPLEGWAEDHLRRLWGLGRKKETVKQIAEREADEAFSAADTEEARSDLESLANEDSDVDMGGYSGQDDDDDDEGEEDNREPTPTALGSAASLISQIAGWDPEEDEEEDEDDDDFVAGLAGIFKFTPKQIQDLRNCIRDVLLASCVERPPINLGEAKHGKLKAHQLLVLYTIIFPLIIPEFWFNGDHEDRQRLGNFCDLVASLNLLAAYSTSETDAERFREHYISYRRSMQQLYPEFHSLPNHHYAMHYPDLLKFWGPMPPLSEFAGERLNGELANIPTNNHFVDMELTMIRQYTRKSNLKIQLEGQFENPTTQALVQILQPDDSYDFMRSPELLTDKEVTAHLAKGKNLERRFYDYLLAYLNTTGGPQYYSAYSITIHPSHAFILPTSVQLRKNFTFEKRTFHTMSSMESASHVYYYLPSSGSVTGTGCIAYIWQIPLESMLRTFFFVKRHANLSPSAERWNPYSKHPCSVLRTNLVLQELSCDFHIIEPQHIISHLAVRKLDKESYPNIYTKICTPVMAITWSLDRSRRGPVE</sequence>
<evidence type="ECO:0000313" key="2">
    <source>
        <dbReference type="EMBL" id="KAE9393019.1"/>
    </source>
</evidence>
<dbReference type="Proteomes" id="UP000799118">
    <property type="component" value="Unassembled WGS sequence"/>
</dbReference>
<dbReference type="EMBL" id="ML769582">
    <property type="protein sequence ID" value="KAE9393019.1"/>
    <property type="molecule type" value="Genomic_DNA"/>
</dbReference>
<accession>A0A6A4H497</accession>
<dbReference type="AlphaFoldDB" id="A0A6A4H497"/>
<reference evidence="2" key="1">
    <citation type="journal article" date="2019" name="Environ. Microbiol.">
        <title>Fungal ecological strategies reflected in gene transcription - a case study of two litter decomposers.</title>
        <authorList>
            <person name="Barbi F."/>
            <person name="Kohler A."/>
            <person name="Barry K."/>
            <person name="Baskaran P."/>
            <person name="Daum C."/>
            <person name="Fauchery L."/>
            <person name="Ihrmark K."/>
            <person name="Kuo A."/>
            <person name="LaButti K."/>
            <person name="Lipzen A."/>
            <person name="Morin E."/>
            <person name="Grigoriev I.V."/>
            <person name="Henrissat B."/>
            <person name="Lindahl B."/>
            <person name="Martin F."/>
        </authorList>
    </citation>
    <scope>NUCLEOTIDE SEQUENCE</scope>
    <source>
        <strain evidence="2">JB14</strain>
    </source>
</reference>
<dbReference type="PANTHER" id="PTHR46579">
    <property type="entry name" value="F5/8 TYPE C DOMAIN-CONTAINING PROTEIN-RELATED"/>
    <property type="match status" value="1"/>
</dbReference>
<keyword evidence="3" id="KW-1185">Reference proteome</keyword>
<protein>
    <submittedName>
        <fullName evidence="2">Uncharacterized protein</fullName>
    </submittedName>
</protein>
<gene>
    <name evidence="2" type="ORF">BT96DRAFT_829835</name>
</gene>